<dbReference type="EMBL" id="BPVZ01000066">
    <property type="protein sequence ID" value="GKV24790.1"/>
    <property type="molecule type" value="Genomic_DNA"/>
</dbReference>
<evidence type="ECO:0000313" key="2">
    <source>
        <dbReference type="Proteomes" id="UP001054252"/>
    </source>
</evidence>
<proteinExistence type="predicted"/>
<dbReference type="AlphaFoldDB" id="A0AAV5KJL1"/>
<comment type="caution">
    <text evidence="1">The sequence shown here is derived from an EMBL/GenBank/DDBJ whole genome shotgun (WGS) entry which is preliminary data.</text>
</comment>
<keyword evidence="2" id="KW-1185">Reference proteome</keyword>
<sequence length="47" mass="5629">MWVGDFWAFFVPVSSPAACRRPLPPYQVRFCNWKFWFLSVLSLKYLA</sequence>
<evidence type="ECO:0000313" key="1">
    <source>
        <dbReference type="EMBL" id="GKV24790.1"/>
    </source>
</evidence>
<organism evidence="1 2">
    <name type="scientific">Rubroshorea leprosula</name>
    <dbReference type="NCBI Taxonomy" id="152421"/>
    <lineage>
        <taxon>Eukaryota</taxon>
        <taxon>Viridiplantae</taxon>
        <taxon>Streptophyta</taxon>
        <taxon>Embryophyta</taxon>
        <taxon>Tracheophyta</taxon>
        <taxon>Spermatophyta</taxon>
        <taxon>Magnoliopsida</taxon>
        <taxon>eudicotyledons</taxon>
        <taxon>Gunneridae</taxon>
        <taxon>Pentapetalae</taxon>
        <taxon>rosids</taxon>
        <taxon>malvids</taxon>
        <taxon>Malvales</taxon>
        <taxon>Dipterocarpaceae</taxon>
        <taxon>Rubroshorea</taxon>
    </lineage>
</organism>
<dbReference type="Proteomes" id="UP001054252">
    <property type="component" value="Unassembled WGS sequence"/>
</dbReference>
<reference evidence="1 2" key="1">
    <citation type="journal article" date="2021" name="Commun. Biol.">
        <title>The genome of Shorea leprosula (Dipterocarpaceae) highlights the ecological relevance of drought in aseasonal tropical rainforests.</title>
        <authorList>
            <person name="Ng K.K.S."/>
            <person name="Kobayashi M.J."/>
            <person name="Fawcett J.A."/>
            <person name="Hatakeyama M."/>
            <person name="Paape T."/>
            <person name="Ng C.H."/>
            <person name="Ang C.C."/>
            <person name="Tnah L.H."/>
            <person name="Lee C.T."/>
            <person name="Nishiyama T."/>
            <person name="Sese J."/>
            <person name="O'Brien M.J."/>
            <person name="Copetti D."/>
            <person name="Mohd Noor M.I."/>
            <person name="Ong R.C."/>
            <person name="Putra M."/>
            <person name="Sireger I.Z."/>
            <person name="Indrioko S."/>
            <person name="Kosugi Y."/>
            <person name="Izuno A."/>
            <person name="Isagi Y."/>
            <person name="Lee S.L."/>
            <person name="Shimizu K.K."/>
        </authorList>
    </citation>
    <scope>NUCLEOTIDE SEQUENCE [LARGE SCALE GENOMIC DNA]</scope>
    <source>
        <strain evidence="1">214</strain>
    </source>
</reference>
<protein>
    <submittedName>
        <fullName evidence="1">Uncharacterized protein</fullName>
    </submittedName>
</protein>
<accession>A0AAV5KJL1</accession>
<gene>
    <name evidence="1" type="ORF">SLEP1_g34358</name>
</gene>
<name>A0AAV5KJL1_9ROSI</name>